<comment type="caution">
    <text evidence="1">The sequence shown here is derived from an EMBL/GenBank/DDBJ whole genome shotgun (WGS) entry which is preliminary data.</text>
</comment>
<protein>
    <submittedName>
        <fullName evidence="1">Uncharacterized protein</fullName>
    </submittedName>
</protein>
<dbReference type="Proteomes" id="UP001630127">
    <property type="component" value="Unassembled WGS sequence"/>
</dbReference>
<dbReference type="EMBL" id="JBJUIK010000008">
    <property type="protein sequence ID" value="KAL3520326.1"/>
    <property type="molecule type" value="Genomic_DNA"/>
</dbReference>
<organism evidence="1 2">
    <name type="scientific">Cinchona calisaya</name>
    <dbReference type="NCBI Taxonomy" id="153742"/>
    <lineage>
        <taxon>Eukaryota</taxon>
        <taxon>Viridiplantae</taxon>
        <taxon>Streptophyta</taxon>
        <taxon>Embryophyta</taxon>
        <taxon>Tracheophyta</taxon>
        <taxon>Spermatophyta</taxon>
        <taxon>Magnoliopsida</taxon>
        <taxon>eudicotyledons</taxon>
        <taxon>Gunneridae</taxon>
        <taxon>Pentapetalae</taxon>
        <taxon>asterids</taxon>
        <taxon>lamiids</taxon>
        <taxon>Gentianales</taxon>
        <taxon>Rubiaceae</taxon>
        <taxon>Cinchonoideae</taxon>
        <taxon>Cinchoneae</taxon>
        <taxon>Cinchona</taxon>
    </lineage>
</organism>
<dbReference type="AlphaFoldDB" id="A0ABD2ZLJ4"/>
<reference evidence="1 2" key="1">
    <citation type="submission" date="2024-11" db="EMBL/GenBank/DDBJ databases">
        <title>A near-complete genome assembly of Cinchona calisaya.</title>
        <authorList>
            <person name="Lian D.C."/>
            <person name="Zhao X.W."/>
            <person name="Wei L."/>
        </authorList>
    </citation>
    <scope>NUCLEOTIDE SEQUENCE [LARGE SCALE GENOMIC DNA]</scope>
    <source>
        <tissue evidence="1">Nenye</tissue>
    </source>
</reference>
<proteinExistence type="predicted"/>
<keyword evidence="2" id="KW-1185">Reference proteome</keyword>
<sequence>MTVSECADPSNKGKTTMDATSSVYEKFILNWSKQDGYDCWKKNAIDILMHAFPLMDVLLAHQGSFEDTKATTDHDVKSFKEKLKEENIAIFANVERRLDEQTKICSDHEARHITELEKMKTEPQQVSEELEGKARIREIAEGSSL</sequence>
<evidence type="ECO:0000313" key="1">
    <source>
        <dbReference type="EMBL" id="KAL3520326.1"/>
    </source>
</evidence>
<name>A0ABD2ZLJ4_9GENT</name>
<accession>A0ABD2ZLJ4</accession>
<evidence type="ECO:0000313" key="2">
    <source>
        <dbReference type="Proteomes" id="UP001630127"/>
    </source>
</evidence>
<gene>
    <name evidence="1" type="ORF">ACH5RR_018475</name>
</gene>